<evidence type="ECO:0000256" key="3">
    <source>
        <dbReference type="ARBA" id="ARBA00022679"/>
    </source>
</evidence>
<dbReference type="GO" id="GO:0016301">
    <property type="term" value="F:kinase activity"/>
    <property type="evidence" value="ECO:0007669"/>
    <property type="project" value="UniProtKB-KW"/>
</dbReference>
<feature type="compositionally biased region" description="Basic and acidic residues" evidence="5">
    <location>
        <begin position="457"/>
        <end position="472"/>
    </location>
</feature>
<evidence type="ECO:0000256" key="5">
    <source>
        <dbReference type="SAM" id="MobiDB-lite"/>
    </source>
</evidence>
<keyword evidence="9" id="KW-1185">Reference proteome</keyword>
<proteinExistence type="inferred from homology"/>
<feature type="region of interest" description="Disordered" evidence="5">
    <location>
        <begin position="448"/>
        <end position="472"/>
    </location>
</feature>
<dbReference type="InterPro" id="IPR043129">
    <property type="entry name" value="ATPase_NBD"/>
</dbReference>
<keyword evidence="2" id="KW-0119">Carbohydrate metabolism</keyword>
<dbReference type="InterPro" id="IPR050406">
    <property type="entry name" value="FGGY_Carb_Kinase"/>
</dbReference>
<dbReference type="PANTHER" id="PTHR43095:SF5">
    <property type="entry name" value="XYLULOSE KINASE"/>
    <property type="match status" value="1"/>
</dbReference>
<evidence type="ECO:0000313" key="9">
    <source>
        <dbReference type="Proteomes" id="UP000198859"/>
    </source>
</evidence>
<reference evidence="9" key="1">
    <citation type="submission" date="2016-10" db="EMBL/GenBank/DDBJ databases">
        <authorList>
            <person name="Varghese N."/>
            <person name="Submissions S."/>
        </authorList>
    </citation>
    <scope>NUCLEOTIDE SEQUENCE [LARGE SCALE GENOMIC DNA]</scope>
    <source>
        <strain evidence="9">DSM 22127</strain>
    </source>
</reference>
<dbReference type="GO" id="GO:0042732">
    <property type="term" value="P:D-xylose metabolic process"/>
    <property type="evidence" value="ECO:0007669"/>
    <property type="project" value="UniProtKB-KW"/>
</dbReference>
<accession>A0A1H1PFX5</accession>
<dbReference type="Proteomes" id="UP000198859">
    <property type="component" value="Chromosome I"/>
</dbReference>
<sequence>MTPPDQPGTLLGIDLGTASVKVVLTDTEGRPLVQAQRAYDVDHPRTGWSETAPQHWWEAVGQAVREVAAHRPGRPLALGLSGQMHGVVLTADDHEPVRPAVLWSDSRAAPETAAYDTLPATVRARLANPVVPGMAGPQLSWVARHEPDLMSRARWALQPKDWLRLRLTGIVATEPSDASGTLLWDVVGERWDPDVVSALSLDLGLLPPVLRSGGAFAGALTTTAAEHLGLPPGIPVAAGGADTAVALLGTRLSEPGSVQLTIGTGVQLVTPLAELPTPLPRRPLTHTYRTVDEHGWYAMAASINGGSTLAWVCQVLGMSWPELYATAALPAHDDDPLFLPHLHGERTAPTSQPLLGAWTGLSPRHDRARLARAALEGVAIAVHEAARSLSLPASAEPVRLAGGGTVAPAWRQLLADALGRPLDAVDTPGASGLGAALLAGRAIGVEVLPPSPAPRPHAAEPRREDTERLAERAARWRRQALALQRSGVESPAPPVS</sequence>
<dbReference type="InterPro" id="IPR000577">
    <property type="entry name" value="Carb_kinase_FGGY"/>
</dbReference>
<evidence type="ECO:0000259" key="7">
    <source>
        <dbReference type="Pfam" id="PF02782"/>
    </source>
</evidence>
<evidence type="ECO:0000259" key="6">
    <source>
        <dbReference type="Pfam" id="PF00370"/>
    </source>
</evidence>
<dbReference type="PIRSF" id="PIRSF000538">
    <property type="entry name" value="GlpK"/>
    <property type="match status" value="1"/>
</dbReference>
<organism evidence="8 9">
    <name type="scientific">Nocardioides scoriae</name>
    <dbReference type="NCBI Taxonomy" id="642780"/>
    <lineage>
        <taxon>Bacteria</taxon>
        <taxon>Bacillati</taxon>
        <taxon>Actinomycetota</taxon>
        <taxon>Actinomycetes</taxon>
        <taxon>Propionibacteriales</taxon>
        <taxon>Nocardioidaceae</taxon>
        <taxon>Nocardioides</taxon>
    </lineage>
</organism>
<dbReference type="STRING" id="642780.SAMN04488570_1129"/>
<comment type="similarity">
    <text evidence="1">Belongs to the FGGY kinase family.</text>
</comment>
<dbReference type="SUPFAM" id="SSF53067">
    <property type="entry name" value="Actin-like ATPase domain"/>
    <property type="match status" value="2"/>
</dbReference>
<dbReference type="InterPro" id="IPR018484">
    <property type="entry name" value="FGGY_N"/>
</dbReference>
<evidence type="ECO:0000313" key="8">
    <source>
        <dbReference type="EMBL" id="SDS10044.1"/>
    </source>
</evidence>
<dbReference type="PANTHER" id="PTHR43095">
    <property type="entry name" value="SUGAR KINASE"/>
    <property type="match status" value="1"/>
</dbReference>
<dbReference type="Gene3D" id="3.30.420.40">
    <property type="match status" value="2"/>
</dbReference>
<evidence type="ECO:0000256" key="2">
    <source>
        <dbReference type="ARBA" id="ARBA00022629"/>
    </source>
</evidence>
<dbReference type="InterPro" id="IPR018485">
    <property type="entry name" value="FGGY_C"/>
</dbReference>
<dbReference type="CDD" id="cd07808">
    <property type="entry name" value="ASKHA_NBD_FGGY_EcXK-like"/>
    <property type="match status" value="1"/>
</dbReference>
<dbReference type="Pfam" id="PF02782">
    <property type="entry name" value="FGGY_C"/>
    <property type="match status" value="1"/>
</dbReference>
<keyword evidence="4 8" id="KW-0418">Kinase</keyword>
<feature type="domain" description="Carbohydrate kinase FGGY N-terminal" evidence="6">
    <location>
        <begin position="10"/>
        <end position="249"/>
    </location>
</feature>
<feature type="domain" description="Carbohydrate kinase FGGY C-terminal" evidence="7">
    <location>
        <begin position="261"/>
        <end position="442"/>
    </location>
</feature>
<evidence type="ECO:0000256" key="1">
    <source>
        <dbReference type="ARBA" id="ARBA00009156"/>
    </source>
</evidence>
<dbReference type="Pfam" id="PF00370">
    <property type="entry name" value="FGGY_N"/>
    <property type="match status" value="1"/>
</dbReference>
<dbReference type="AlphaFoldDB" id="A0A1H1PFX5"/>
<name>A0A1H1PFX5_9ACTN</name>
<evidence type="ECO:0000256" key="4">
    <source>
        <dbReference type="ARBA" id="ARBA00022777"/>
    </source>
</evidence>
<keyword evidence="3" id="KW-0808">Transferase</keyword>
<dbReference type="RefSeq" id="WP_172833874.1">
    <property type="nucleotide sequence ID" value="NZ_LT629757.1"/>
</dbReference>
<dbReference type="EMBL" id="LT629757">
    <property type="protein sequence ID" value="SDS10044.1"/>
    <property type="molecule type" value="Genomic_DNA"/>
</dbReference>
<gene>
    <name evidence="8" type="ORF">SAMN04488570_1129</name>
</gene>
<keyword evidence="2" id="KW-0859">Xylose metabolism</keyword>
<protein>
    <submittedName>
        <fullName evidence="8">Xylulokinase</fullName>
    </submittedName>
</protein>